<dbReference type="AlphaFoldDB" id="A0A8B9GCR8"/>
<organism evidence="2 3">
    <name type="scientific">Amazona collaria</name>
    <name type="common">yellow-billed parrot</name>
    <dbReference type="NCBI Taxonomy" id="241587"/>
    <lineage>
        <taxon>Eukaryota</taxon>
        <taxon>Metazoa</taxon>
        <taxon>Chordata</taxon>
        <taxon>Craniata</taxon>
        <taxon>Vertebrata</taxon>
        <taxon>Euteleostomi</taxon>
        <taxon>Archelosauria</taxon>
        <taxon>Archosauria</taxon>
        <taxon>Dinosauria</taxon>
        <taxon>Saurischia</taxon>
        <taxon>Theropoda</taxon>
        <taxon>Coelurosauria</taxon>
        <taxon>Aves</taxon>
        <taxon>Neognathae</taxon>
        <taxon>Neoaves</taxon>
        <taxon>Telluraves</taxon>
        <taxon>Australaves</taxon>
        <taxon>Psittaciformes</taxon>
        <taxon>Psittacidae</taxon>
        <taxon>Amazona</taxon>
    </lineage>
</organism>
<proteinExistence type="predicted"/>
<feature type="region of interest" description="Disordered" evidence="1">
    <location>
        <begin position="1"/>
        <end position="40"/>
    </location>
</feature>
<evidence type="ECO:0000256" key="1">
    <source>
        <dbReference type="SAM" id="MobiDB-lite"/>
    </source>
</evidence>
<evidence type="ECO:0000313" key="3">
    <source>
        <dbReference type="Proteomes" id="UP000694522"/>
    </source>
</evidence>
<protein>
    <submittedName>
        <fullName evidence="2">Uncharacterized protein</fullName>
    </submittedName>
</protein>
<accession>A0A8B9GCR8</accession>
<dbReference type="Ensembl" id="ENSACOT00000020341.1">
    <property type="protein sequence ID" value="ENSACOP00000019642.1"/>
    <property type="gene ID" value="ENSACOG00000013510.1"/>
</dbReference>
<name>A0A8B9GCR8_9PSIT</name>
<evidence type="ECO:0000313" key="2">
    <source>
        <dbReference type="Ensembl" id="ENSACOP00000019642.1"/>
    </source>
</evidence>
<reference evidence="2" key="1">
    <citation type="submission" date="2025-08" db="UniProtKB">
        <authorList>
            <consortium name="Ensembl"/>
        </authorList>
    </citation>
    <scope>IDENTIFICATION</scope>
</reference>
<reference evidence="2" key="2">
    <citation type="submission" date="2025-09" db="UniProtKB">
        <authorList>
            <consortium name="Ensembl"/>
        </authorList>
    </citation>
    <scope>IDENTIFICATION</scope>
</reference>
<sequence length="74" mass="8740">MSPLRGFPSRPSYLQRRAQEERLRRQRDKKERLRQALDENRLLPTELRREALELQKELEFDAPGVGGECHTPLA</sequence>
<keyword evidence="3" id="KW-1185">Reference proteome</keyword>
<feature type="compositionally biased region" description="Basic and acidic residues" evidence="1">
    <location>
        <begin position="17"/>
        <end position="40"/>
    </location>
</feature>
<dbReference type="Proteomes" id="UP000694522">
    <property type="component" value="Unplaced"/>
</dbReference>